<keyword evidence="4" id="KW-0410">Iron transport</keyword>
<evidence type="ECO:0000256" key="13">
    <source>
        <dbReference type="SAM" id="SignalP"/>
    </source>
</evidence>
<evidence type="ECO:0000256" key="12">
    <source>
        <dbReference type="RuleBase" id="RU003357"/>
    </source>
</evidence>
<dbReference type="Proteomes" id="UP000199705">
    <property type="component" value="Unassembled WGS sequence"/>
</dbReference>
<evidence type="ECO:0000256" key="2">
    <source>
        <dbReference type="ARBA" id="ARBA00022448"/>
    </source>
</evidence>
<keyword evidence="3 11" id="KW-1134">Transmembrane beta strand</keyword>
<keyword evidence="9 11" id="KW-0472">Membrane</keyword>
<gene>
    <name evidence="16" type="ORF">SAMN05192573_10347</name>
</gene>
<evidence type="ECO:0000256" key="7">
    <source>
        <dbReference type="ARBA" id="ARBA00023065"/>
    </source>
</evidence>
<keyword evidence="10 11" id="KW-0998">Cell outer membrane</keyword>
<evidence type="ECO:0000256" key="1">
    <source>
        <dbReference type="ARBA" id="ARBA00004571"/>
    </source>
</evidence>
<keyword evidence="8 12" id="KW-0798">TonB box</keyword>
<dbReference type="Gene3D" id="2.60.40.1120">
    <property type="entry name" value="Carboxypeptidase-like, regulatory domain"/>
    <property type="match status" value="1"/>
</dbReference>
<dbReference type="STRING" id="551996.SAMN05192573_10347"/>
<dbReference type="EMBL" id="FNCG01000003">
    <property type="protein sequence ID" value="SDG30886.1"/>
    <property type="molecule type" value="Genomic_DNA"/>
</dbReference>
<proteinExistence type="inferred from homology"/>
<keyword evidence="16" id="KW-0675">Receptor</keyword>
<dbReference type="InterPro" id="IPR037066">
    <property type="entry name" value="Plug_dom_sf"/>
</dbReference>
<dbReference type="PANTHER" id="PTHR32552">
    <property type="entry name" value="FERRICHROME IRON RECEPTOR-RELATED"/>
    <property type="match status" value="1"/>
</dbReference>
<evidence type="ECO:0000256" key="10">
    <source>
        <dbReference type="ARBA" id="ARBA00023237"/>
    </source>
</evidence>
<protein>
    <submittedName>
        <fullName evidence="16">Outer membrane receptor proteins, mostly Fe transport</fullName>
    </submittedName>
</protein>
<dbReference type="InterPro" id="IPR008969">
    <property type="entry name" value="CarboxyPept-like_regulatory"/>
</dbReference>
<comment type="subcellular location">
    <subcellularLocation>
        <location evidence="1 11">Cell outer membrane</location>
        <topology evidence="1 11">Multi-pass membrane protein</topology>
    </subcellularLocation>
</comment>
<dbReference type="SUPFAM" id="SSF56935">
    <property type="entry name" value="Porins"/>
    <property type="match status" value="1"/>
</dbReference>
<keyword evidence="17" id="KW-1185">Reference proteome</keyword>
<feature type="signal peptide" evidence="13">
    <location>
        <begin position="1"/>
        <end position="19"/>
    </location>
</feature>
<feature type="domain" description="TonB-dependent receptor plug" evidence="15">
    <location>
        <begin position="111"/>
        <end position="217"/>
    </location>
</feature>
<dbReference type="GO" id="GO:0006826">
    <property type="term" value="P:iron ion transport"/>
    <property type="evidence" value="ECO:0007669"/>
    <property type="project" value="UniProtKB-KW"/>
</dbReference>
<dbReference type="SUPFAM" id="SSF49464">
    <property type="entry name" value="Carboxypeptidase regulatory domain-like"/>
    <property type="match status" value="1"/>
</dbReference>
<accession>A0A1G7T6G4</accession>
<evidence type="ECO:0000313" key="16">
    <source>
        <dbReference type="EMBL" id="SDG30886.1"/>
    </source>
</evidence>
<dbReference type="InterPro" id="IPR039426">
    <property type="entry name" value="TonB-dep_rcpt-like"/>
</dbReference>
<keyword evidence="13" id="KW-0732">Signal</keyword>
<evidence type="ECO:0000256" key="3">
    <source>
        <dbReference type="ARBA" id="ARBA00022452"/>
    </source>
</evidence>
<keyword evidence="6" id="KW-0408">Iron</keyword>
<dbReference type="Pfam" id="PF07715">
    <property type="entry name" value="Plug"/>
    <property type="match status" value="1"/>
</dbReference>
<evidence type="ECO:0000256" key="6">
    <source>
        <dbReference type="ARBA" id="ARBA00023004"/>
    </source>
</evidence>
<dbReference type="AlphaFoldDB" id="A0A1G7T6G4"/>
<dbReference type="Pfam" id="PF00593">
    <property type="entry name" value="TonB_dep_Rec_b-barrel"/>
    <property type="match status" value="1"/>
</dbReference>
<dbReference type="PANTHER" id="PTHR32552:SF81">
    <property type="entry name" value="TONB-DEPENDENT OUTER MEMBRANE RECEPTOR"/>
    <property type="match status" value="1"/>
</dbReference>
<evidence type="ECO:0000256" key="8">
    <source>
        <dbReference type="ARBA" id="ARBA00023077"/>
    </source>
</evidence>
<dbReference type="Gene3D" id="2.40.170.20">
    <property type="entry name" value="TonB-dependent receptor, beta-barrel domain"/>
    <property type="match status" value="1"/>
</dbReference>
<dbReference type="Gene3D" id="2.170.130.10">
    <property type="entry name" value="TonB-dependent receptor, plug domain"/>
    <property type="match status" value="1"/>
</dbReference>
<dbReference type="InterPro" id="IPR012910">
    <property type="entry name" value="Plug_dom"/>
</dbReference>
<organism evidence="16 17">
    <name type="scientific">Mucilaginibacter gossypii</name>
    <dbReference type="NCBI Taxonomy" id="551996"/>
    <lineage>
        <taxon>Bacteria</taxon>
        <taxon>Pseudomonadati</taxon>
        <taxon>Bacteroidota</taxon>
        <taxon>Sphingobacteriia</taxon>
        <taxon>Sphingobacteriales</taxon>
        <taxon>Sphingobacteriaceae</taxon>
        <taxon>Mucilaginibacter</taxon>
    </lineage>
</organism>
<evidence type="ECO:0000256" key="4">
    <source>
        <dbReference type="ARBA" id="ARBA00022496"/>
    </source>
</evidence>
<dbReference type="GO" id="GO:0009279">
    <property type="term" value="C:cell outer membrane"/>
    <property type="evidence" value="ECO:0007669"/>
    <property type="project" value="UniProtKB-SubCell"/>
</dbReference>
<sequence>MKYFIVFCFAIAFTLQASAQKIRGVVVDAQTQAPVVGASIRVKGSKLGTSTDLSGKFILAHKNKTDSLMVSCTGYGTCCIRCDSSLTVQLKPVIAGLEEVVVTAGRQEQPRKDIPAAISKISSNTIREAHATAPYQLLNKVAGVYMVNLGNEQHTMAIRQPITYNALYLYMEDGIPIRPTGIFNHNALYEINTDGIRDIEVIKGPASSLYGSNSIGAAVNFNTAKESVTPAGQINVQGDKYHYLRAGIQGGLTAGKVGFYMAGYATHQEKGWQDYTDFDKYSLSAKVSYPLGADSKLTVYGTYNYLNTQTPGNLDSARFYNRSYSSNQRFAYRRVNAFRASSRLDHNWNDDNHTFLTLFYRNNSTGQLPSYYISDVRNNKGQYLKSTGQINELSFYSFGLLAQHTVKLNFMHSQLIAGIYLDNSPSSFYANFLNIKKDIAAQYYTGYINTDSLIDNYKIHLFNAASYVQYMAEPVKRIKITAGLRYDLLVYNFDNQLPPLKTKYKQQEHNRYDVLAPKLGVTYDLQKGRGVYANFSMGFQPPETNTLYNSRQLTPLKQATYNNYELGGWTSLFSQKIRFELTAYYLQGKDEIISLLQADNTTQYANAAATTHKGLEYNLLVGSVKSLAFRIGGTFASHTFNKYSEISAGKSIGYDGHQMTNAPKWIANSEITWKPAFIAGFRTGVEWQHLGKYFTNAANTKTYSGYDLFNLRTAYRISSGSAKGLEVWFNVMNLTNKLYATTVTGNSYGDTYTAAPPRTFSLGISHSVSKL</sequence>
<keyword evidence="7" id="KW-0406">Ion transport</keyword>
<reference evidence="17" key="1">
    <citation type="submission" date="2016-10" db="EMBL/GenBank/DDBJ databases">
        <authorList>
            <person name="Varghese N."/>
            <person name="Submissions S."/>
        </authorList>
    </citation>
    <scope>NUCLEOTIDE SEQUENCE [LARGE SCALE GENOMIC DNA]</scope>
    <source>
        <strain evidence="17">Gh-67</strain>
    </source>
</reference>
<comment type="similarity">
    <text evidence="11 12">Belongs to the TonB-dependent receptor family.</text>
</comment>
<feature type="chain" id="PRO_5011781260" evidence="13">
    <location>
        <begin position="20"/>
        <end position="771"/>
    </location>
</feature>
<evidence type="ECO:0000256" key="9">
    <source>
        <dbReference type="ARBA" id="ARBA00023136"/>
    </source>
</evidence>
<evidence type="ECO:0000256" key="11">
    <source>
        <dbReference type="PROSITE-ProRule" id="PRU01360"/>
    </source>
</evidence>
<feature type="domain" description="TonB-dependent receptor-like beta-barrel" evidence="14">
    <location>
        <begin position="294"/>
        <end position="734"/>
    </location>
</feature>
<evidence type="ECO:0000256" key="5">
    <source>
        <dbReference type="ARBA" id="ARBA00022692"/>
    </source>
</evidence>
<keyword evidence="2 11" id="KW-0813">Transport</keyword>
<keyword evidence="5 11" id="KW-0812">Transmembrane</keyword>
<evidence type="ECO:0000259" key="15">
    <source>
        <dbReference type="Pfam" id="PF07715"/>
    </source>
</evidence>
<dbReference type="InterPro" id="IPR000531">
    <property type="entry name" value="Beta-barrel_TonB"/>
</dbReference>
<dbReference type="RefSeq" id="WP_091163673.1">
    <property type="nucleotide sequence ID" value="NZ_FNCG01000003.1"/>
</dbReference>
<dbReference type="InterPro" id="IPR036942">
    <property type="entry name" value="Beta-barrel_TonB_sf"/>
</dbReference>
<dbReference type="PROSITE" id="PS52016">
    <property type="entry name" value="TONB_DEPENDENT_REC_3"/>
    <property type="match status" value="1"/>
</dbReference>
<dbReference type="Pfam" id="PF13715">
    <property type="entry name" value="CarbopepD_reg_2"/>
    <property type="match status" value="1"/>
</dbReference>
<evidence type="ECO:0000259" key="14">
    <source>
        <dbReference type="Pfam" id="PF00593"/>
    </source>
</evidence>
<evidence type="ECO:0000313" key="17">
    <source>
        <dbReference type="Proteomes" id="UP000199705"/>
    </source>
</evidence>
<name>A0A1G7T6G4_9SPHI</name>